<proteinExistence type="inferred from homology"/>
<keyword evidence="4" id="KW-0560">Oxidoreductase</keyword>
<dbReference type="Proteomes" id="UP000050795">
    <property type="component" value="Unassembled WGS sequence"/>
</dbReference>
<dbReference type="FunFam" id="3.40.50.720:FF:000137">
    <property type="entry name" value="Hydroxysteroid (17-beta) dehydrogenase 3"/>
    <property type="match status" value="1"/>
</dbReference>
<evidence type="ECO:0000256" key="1">
    <source>
        <dbReference type="ARBA" id="ARBA00004240"/>
    </source>
</evidence>
<comment type="similarity">
    <text evidence="2">Belongs to the short-chain dehydrogenases/reductases (SDR) family.</text>
</comment>
<keyword evidence="5" id="KW-0812">Transmembrane</keyword>
<evidence type="ECO:0000256" key="4">
    <source>
        <dbReference type="ARBA" id="ARBA00023002"/>
    </source>
</evidence>
<keyword evidence="6" id="KW-1185">Reference proteome</keyword>
<keyword evidence="3" id="KW-0521">NADP</keyword>
<dbReference type="PANTHER" id="PTHR43899">
    <property type="entry name" value="RH59310P"/>
    <property type="match status" value="1"/>
</dbReference>
<sequence>MILTDWSWDSVSFCHLLVVTIIFAVYLFPLLKVFFNYTIGKILFSKRKQLKRAGEWAIVTGATDGIGKAYAEQLAKDGLNIMLISRNLEKLNKVAKEIESSYGVKTRVVVADFTKNNIYESIEKEIASLSSIACLVNNGGMSYPHFDDYGGAKCINWDFIQDMIMCNTHSIAVMTYLVLPRLLEQKSEASSAIINIGSFVATVTSPFHSLCGATKAFILHFSQSIAAELRLSSSSSSSSTTTTNGRKVIIQSVCPFYVVTAMSLVKRPSFFIPTPTDYVNSALNMLGVEEFTMGYFTHALQGCFNNIYESIEKEIASLSSIACLVNNVGMSYPHFDDYGGAKFMNCDFIQDMITCNTHSIAVMTYLVLPRLLKQNSEASSAIINIGSFAGTVTTPFGSLYGATKAFVHHFSQSIAAELRLSSSSSSSSTTTTNGRKVIIQSVCPFYVVTSMSRVKRPSFFIPTPTDYVNSALNMLGVEEFTMGYFTHALQGCFNNIYESIEKEIASLSSIACLVNNVGMSYPHFDDYGGAKFMNCDFIQDMITCNTHSIAVMTYLVLPRLLKQNSEASSAIINIGSFAGTVTTPFCSLYGATKAFILHFSQSIAAELRLSSSSSSSSTTTTNCQNVIIQTVCPFYVVTSMSRVKRPSFFIPTPNDYVNSALNMLGVEEFTMGYFTHALQGCFVNVVPLSWIHDKCKILAEKGRKKYG</sequence>
<dbReference type="PRINTS" id="PR00080">
    <property type="entry name" value="SDRFAMILY"/>
</dbReference>
<dbReference type="CDD" id="cd05356">
    <property type="entry name" value="17beta-HSD1_like_SDR_c"/>
    <property type="match status" value="1"/>
</dbReference>
<dbReference type="WBParaSite" id="TREG1_128580.1">
    <property type="protein sequence ID" value="TREG1_128580.1"/>
    <property type="gene ID" value="TREG1_128580"/>
</dbReference>
<dbReference type="GO" id="GO:0005783">
    <property type="term" value="C:endoplasmic reticulum"/>
    <property type="evidence" value="ECO:0007669"/>
    <property type="project" value="UniProtKB-SubCell"/>
</dbReference>
<dbReference type="InterPro" id="IPR036291">
    <property type="entry name" value="NAD(P)-bd_dom_sf"/>
</dbReference>
<dbReference type="AlphaFoldDB" id="A0AA85J2K5"/>
<dbReference type="PRINTS" id="PR00081">
    <property type="entry name" value="GDHRDH"/>
</dbReference>
<evidence type="ECO:0000256" key="3">
    <source>
        <dbReference type="ARBA" id="ARBA00022857"/>
    </source>
</evidence>
<dbReference type="PROSITE" id="PS00061">
    <property type="entry name" value="ADH_SHORT"/>
    <property type="match status" value="2"/>
</dbReference>
<evidence type="ECO:0000313" key="6">
    <source>
        <dbReference type="Proteomes" id="UP000050795"/>
    </source>
</evidence>
<dbReference type="Pfam" id="PF00106">
    <property type="entry name" value="adh_short"/>
    <property type="match status" value="3"/>
</dbReference>
<accession>A0AA85J2K5</accession>
<dbReference type="SUPFAM" id="SSF51735">
    <property type="entry name" value="NAD(P)-binding Rossmann-fold domains"/>
    <property type="match status" value="3"/>
</dbReference>
<evidence type="ECO:0000313" key="7">
    <source>
        <dbReference type="WBParaSite" id="TREG1_128580.1"/>
    </source>
</evidence>
<dbReference type="GO" id="GO:0016491">
    <property type="term" value="F:oxidoreductase activity"/>
    <property type="evidence" value="ECO:0007669"/>
    <property type="project" value="UniProtKB-KW"/>
</dbReference>
<dbReference type="InterPro" id="IPR002347">
    <property type="entry name" value="SDR_fam"/>
</dbReference>
<organism evidence="6 7">
    <name type="scientific">Trichobilharzia regenti</name>
    <name type="common">Nasal bird schistosome</name>
    <dbReference type="NCBI Taxonomy" id="157069"/>
    <lineage>
        <taxon>Eukaryota</taxon>
        <taxon>Metazoa</taxon>
        <taxon>Spiralia</taxon>
        <taxon>Lophotrochozoa</taxon>
        <taxon>Platyhelminthes</taxon>
        <taxon>Trematoda</taxon>
        <taxon>Digenea</taxon>
        <taxon>Strigeidida</taxon>
        <taxon>Schistosomatoidea</taxon>
        <taxon>Schistosomatidae</taxon>
        <taxon>Trichobilharzia</taxon>
    </lineage>
</organism>
<dbReference type="PANTHER" id="PTHR43899:SF13">
    <property type="entry name" value="RH59310P"/>
    <property type="match status" value="1"/>
</dbReference>
<feature type="transmembrane region" description="Helical" evidence="5">
    <location>
        <begin position="16"/>
        <end position="39"/>
    </location>
</feature>
<evidence type="ECO:0000256" key="2">
    <source>
        <dbReference type="ARBA" id="ARBA00006484"/>
    </source>
</evidence>
<name>A0AA85J2K5_TRIRE</name>
<dbReference type="InterPro" id="IPR020904">
    <property type="entry name" value="Sc_DH/Rdtase_CS"/>
</dbReference>
<dbReference type="Gene3D" id="3.40.50.720">
    <property type="entry name" value="NAD(P)-binding Rossmann-like Domain"/>
    <property type="match status" value="3"/>
</dbReference>
<keyword evidence="5" id="KW-1133">Transmembrane helix</keyword>
<evidence type="ECO:0000256" key="5">
    <source>
        <dbReference type="SAM" id="Phobius"/>
    </source>
</evidence>
<protein>
    <submittedName>
        <fullName evidence="7">Uncharacterized protein</fullName>
    </submittedName>
</protein>
<reference evidence="6" key="1">
    <citation type="submission" date="2022-06" db="EMBL/GenBank/DDBJ databases">
        <authorList>
            <person name="Berger JAMES D."/>
            <person name="Berger JAMES D."/>
        </authorList>
    </citation>
    <scope>NUCLEOTIDE SEQUENCE [LARGE SCALE GENOMIC DNA]</scope>
</reference>
<dbReference type="InterPro" id="IPR051019">
    <property type="entry name" value="VLCFA-Steroid_DH"/>
</dbReference>
<comment type="subcellular location">
    <subcellularLocation>
        <location evidence="1">Endoplasmic reticulum</location>
    </subcellularLocation>
</comment>
<keyword evidence="5" id="KW-0472">Membrane</keyword>
<reference evidence="7" key="2">
    <citation type="submission" date="2023-11" db="UniProtKB">
        <authorList>
            <consortium name="WormBaseParasite"/>
        </authorList>
    </citation>
    <scope>IDENTIFICATION</scope>
</reference>